<keyword evidence="4" id="KW-1185">Reference proteome</keyword>
<evidence type="ECO:0000313" key="3">
    <source>
        <dbReference type="Ensembl" id="ENSGMOP00000021529.2"/>
    </source>
</evidence>
<organism evidence="3 4">
    <name type="scientific">Gadus morhua</name>
    <name type="common">Atlantic cod</name>
    <dbReference type="NCBI Taxonomy" id="8049"/>
    <lineage>
        <taxon>Eukaryota</taxon>
        <taxon>Metazoa</taxon>
        <taxon>Chordata</taxon>
        <taxon>Craniata</taxon>
        <taxon>Vertebrata</taxon>
        <taxon>Euteleostomi</taxon>
        <taxon>Actinopterygii</taxon>
        <taxon>Neopterygii</taxon>
        <taxon>Teleostei</taxon>
        <taxon>Neoteleostei</taxon>
        <taxon>Acanthomorphata</taxon>
        <taxon>Zeiogadaria</taxon>
        <taxon>Gadariae</taxon>
        <taxon>Gadiformes</taxon>
        <taxon>Gadoidei</taxon>
        <taxon>Gadidae</taxon>
        <taxon>Gadus</taxon>
    </lineage>
</organism>
<reference evidence="3" key="1">
    <citation type="submission" date="2025-08" db="UniProtKB">
        <authorList>
            <consortium name="Ensembl"/>
        </authorList>
    </citation>
    <scope>IDENTIFICATION</scope>
</reference>
<sequence>MVWAIFSQKTDENDLQRHAHLPYPSCIFNTSLTNGQSAPLGNYMYLKNILMYSLLCKQDCPGNWTKFGCKCYFISNEMESWNKSRELCGSVGADLVVVDSEEEMDFINIEGKSYWFGATDEASEGLWRWVDGTVLSADNPYWFSGHRDGGKDMNCLMRVWEENTHKWTDESCEESNYALCEYSIIQ</sequence>
<dbReference type="SMART" id="SM00034">
    <property type="entry name" value="CLECT"/>
    <property type="match status" value="1"/>
</dbReference>
<dbReference type="OMA" id="VWEENTH"/>
<evidence type="ECO:0000259" key="2">
    <source>
        <dbReference type="PROSITE" id="PS50041"/>
    </source>
</evidence>
<dbReference type="Pfam" id="PF00059">
    <property type="entry name" value="Lectin_C"/>
    <property type="match status" value="1"/>
</dbReference>
<dbReference type="AlphaFoldDB" id="A0A8C4ZUS7"/>
<dbReference type="PANTHER" id="PTHR45710">
    <property type="entry name" value="C-TYPE LECTIN DOMAIN-CONTAINING PROTEIN 180"/>
    <property type="match status" value="1"/>
</dbReference>
<dbReference type="PANTHER" id="PTHR45710:SF26">
    <property type="entry name" value="RH26557P"/>
    <property type="match status" value="1"/>
</dbReference>
<dbReference type="InterPro" id="IPR016186">
    <property type="entry name" value="C-type_lectin-like/link_sf"/>
</dbReference>
<dbReference type="InterPro" id="IPR001304">
    <property type="entry name" value="C-type_lectin-like"/>
</dbReference>
<evidence type="ECO:0000256" key="1">
    <source>
        <dbReference type="ARBA" id="ARBA00004401"/>
    </source>
</evidence>
<dbReference type="InterPro" id="IPR016187">
    <property type="entry name" value="CTDL_fold"/>
</dbReference>
<dbReference type="InterPro" id="IPR050828">
    <property type="entry name" value="C-type_lectin/matrix_domain"/>
</dbReference>
<dbReference type="Proteomes" id="UP000694546">
    <property type="component" value="Chromosome 19"/>
</dbReference>
<dbReference type="PROSITE" id="PS50041">
    <property type="entry name" value="C_TYPE_LECTIN_2"/>
    <property type="match status" value="1"/>
</dbReference>
<comment type="subcellular location">
    <subcellularLocation>
        <location evidence="1">Cell membrane</location>
        <topology evidence="1">Single-pass type II membrane protein</topology>
    </subcellularLocation>
</comment>
<name>A0A8C4ZUS7_GADMO</name>
<dbReference type="Ensembl" id="ENSGMOT00000022047.2">
    <property type="protein sequence ID" value="ENSGMOP00000021529.2"/>
    <property type="gene ID" value="ENSGMOG00000033490.1"/>
</dbReference>
<protein>
    <recommendedName>
        <fullName evidence="2">C-type lectin domain-containing protein</fullName>
    </recommendedName>
</protein>
<proteinExistence type="predicted"/>
<evidence type="ECO:0000313" key="4">
    <source>
        <dbReference type="Proteomes" id="UP000694546"/>
    </source>
</evidence>
<accession>A0A8C4ZUS7</accession>
<dbReference type="Gene3D" id="3.10.100.10">
    <property type="entry name" value="Mannose-Binding Protein A, subunit A"/>
    <property type="match status" value="1"/>
</dbReference>
<feature type="domain" description="C-type lectin" evidence="2">
    <location>
        <begin position="67"/>
        <end position="181"/>
    </location>
</feature>
<reference evidence="3" key="2">
    <citation type="submission" date="2025-09" db="UniProtKB">
        <authorList>
            <consortium name="Ensembl"/>
        </authorList>
    </citation>
    <scope>IDENTIFICATION</scope>
</reference>
<dbReference type="GeneTree" id="ENSGT01030000234575"/>
<dbReference type="SUPFAM" id="SSF56436">
    <property type="entry name" value="C-type lectin-like"/>
    <property type="match status" value="1"/>
</dbReference>